<dbReference type="SUPFAM" id="SSF53335">
    <property type="entry name" value="S-adenosyl-L-methionine-dependent methyltransferases"/>
    <property type="match status" value="1"/>
</dbReference>
<dbReference type="RefSeq" id="WP_207498669.1">
    <property type="nucleotide sequence ID" value="NZ_LPUY01000061.1"/>
</dbReference>
<keyword evidence="5" id="KW-1185">Reference proteome</keyword>
<dbReference type="EMBL" id="LPUY01000061">
    <property type="protein sequence ID" value="KUP93045.1"/>
    <property type="molecule type" value="Genomic_DNA"/>
</dbReference>
<dbReference type="GO" id="GO:0032259">
    <property type="term" value="P:methylation"/>
    <property type="evidence" value="ECO:0007669"/>
    <property type="project" value="UniProtKB-KW"/>
</dbReference>
<dbReference type="GO" id="GO:0008170">
    <property type="term" value="F:N-methyltransferase activity"/>
    <property type="evidence" value="ECO:0007669"/>
    <property type="project" value="UniProtKB-ARBA"/>
</dbReference>
<dbReference type="PATRIC" id="fig|1768241.3.peg.2190"/>
<dbReference type="InterPro" id="IPR029063">
    <property type="entry name" value="SAM-dependent_MTases_sf"/>
</dbReference>
<keyword evidence="1 4" id="KW-0489">Methyltransferase</keyword>
<dbReference type="AlphaFoldDB" id="A0A132BXE5"/>
<gene>
    <name evidence="4" type="primary">yfiC</name>
    <name evidence="4" type="ORF">TRIHO_20830</name>
</gene>
<keyword evidence="2" id="KW-0949">S-adenosyl-L-methionine</keyword>
<evidence type="ECO:0000259" key="3">
    <source>
        <dbReference type="Pfam" id="PF05175"/>
    </source>
</evidence>
<comment type="caution">
    <text evidence="4">The sequence shown here is derived from an EMBL/GenBank/DDBJ whole genome shotgun (WGS) entry which is preliminary data.</text>
</comment>
<dbReference type="Pfam" id="PF05175">
    <property type="entry name" value="MTS"/>
    <property type="match status" value="1"/>
</dbReference>
<dbReference type="InterPro" id="IPR007848">
    <property type="entry name" value="Small_mtfrase_dom"/>
</dbReference>
<protein>
    <submittedName>
        <fullName evidence="4">tRNA1(Val) (Adenine(37)-N6)-methyltransferase</fullName>
        <ecNumber evidence="4">2.1.1.223</ecNumber>
    </submittedName>
</protein>
<reference evidence="4 5" key="1">
    <citation type="submission" date="2015-12" db="EMBL/GenBank/DDBJ databases">
        <title>Genome sequence of the marine Rhodobacteraceae strain O3.65, Candidatus Tritonibacter horizontis.</title>
        <authorList>
            <person name="Poehlein A."/>
            <person name="Giebel H.A."/>
            <person name="Voget S."/>
            <person name="Brinkhoff T."/>
        </authorList>
    </citation>
    <scope>NUCLEOTIDE SEQUENCE [LARGE SCALE GENOMIC DNA]</scope>
    <source>
        <strain evidence="4 5">O3.65</strain>
    </source>
</reference>
<dbReference type="GO" id="GO:0003676">
    <property type="term" value="F:nucleic acid binding"/>
    <property type="evidence" value="ECO:0007669"/>
    <property type="project" value="InterPro"/>
</dbReference>
<dbReference type="CDD" id="cd02440">
    <property type="entry name" value="AdoMet_MTases"/>
    <property type="match status" value="1"/>
</dbReference>
<evidence type="ECO:0000256" key="2">
    <source>
        <dbReference type="ARBA" id="ARBA00022691"/>
    </source>
</evidence>
<dbReference type="Gene3D" id="3.40.50.150">
    <property type="entry name" value="Vaccinia Virus protein VP39"/>
    <property type="match status" value="1"/>
</dbReference>
<evidence type="ECO:0000313" key="4">
    <source>
        <dbReference type="EMBL" id="KUP93045.1"/>
    </source>
</evidence>
<dbReference type="InterPro" id="IPR002052">
    <property type="entry name" value="DNA_methylase_N6_adenine_CS"/>
</dbReference>
<dbReference type="PANTHER" id="PTHR47739">
    <property type="entry name" value="TRNA1(VAL) (ADENINE(37)-N6)-METHYLTRANSFERASE"/>
    <property type="match status" value="1"/>
</dbReference>
<sequence>MPDPDRPNAPLEDLSADGFLGGQLTLLQPRKGYRAGIDPVLLAAAVNARPGHRVLELGCGAGQALLCLGRRVSGLDLGGVELQTPYAELARQNAAANGLAAAIWTADLACLPPDLRQQSFDHVIANPPYYRPGAHSPAQDAGRRTALGEATPLAQWIDCAARRLAPKGYLHMIQRADRLADMILAATPRLGSLEVLPLAPRVGRAAELVILRARKGGRAAFRLHAPLVLHQGAAHQRDGEDDYTAPVRAILRDGAALDWPAP</sequence>
<evidence type="ECO:0000313" key="5">
    <source>
        <dbReference type="Proteomes" id="UP000068382"/>
    </source>
</evidence>
<dbReference type="PANTHER" id="PTHR47739:SF1">
    <property type="entry name" value="TRNA1(VAL) (ADENINE(37)-N6)-METHYLTRANSFERASE"/>
    <property type="match status" value="1"/>
</dbReference>
<organism evidence="4 5">
    <name type="scientific">Tritonibacter horizontis</name>
    <dbReference type="NCBI Taxonomy" id="1768241"/>
    <lineage>
        <taxon>Bacteria</taxon>
        <taxon>Pseudomonadati</taxon>
        <taxon>Pseudomonadota</taxon>
        <taxon>Alphaproteobacteria</taxon>
        <taxon>Rhodobacterales</taxon>
        <taxon>Paracoccaceae</taxon>
        <taxon>Tritonibacter</taxon>
    </lineage>
</organism>
<name>A0A132BXE5_9RHOB</name>
<dbReference type="InterPro" id="IPR050210">
    <property type="entry name" value="tRNA_Adenine-N(6)_MTase"/>
</dbReference>
<keyword evidence="4" id="KW-0808">Transferase</keyword>
<feature type="domain" description="Methyltransferase small" evidence="3">
    <location>
        <begin position="41"/>
        <end position="134"/>
    </location>
</feature>
<evidence type="ECO:0000256" key="1">
    <source>
        <dbReference type="ARBA" id="ARBA00022603"/>
    </source>
</evidence>
<proteinExistence type="predicted"/>
<dbReference type="Proteomes" id="UP000068382">
    <property type="component" value="Unassembled WGS sequence"/>
</dbReference>
<dbReference type="GO" id="GO:0008757">
    <property type="term" value="F:S-adenosylmethionine-dependent methyltransferase activity"/>
    <property type="evidence" value="ECO:0007669"/>
    <property type="project" value="UniProtKB-ARBA"/>
</dbReference>
<accession>A0A132BXE5</accession>
<dbReference type="EC" id="2.1.1.223" evidence="4"/>
<dbReference type="PROSITE" id="PS00092">
    <property type="entry name" value="N6_MTASE"/>
    <property type="match status" value="1"/>
</dbReference>